<sequence length="171" mass="19785">MKKVIRLTESDLIKLVKRVISEQDTKPEIDVLVVDKEQLEKDIDALAKEVHKIRMQNIQSKKEDIKETLIDVYDRVIQFFETTIRKMKGNINRIKDNTKRKALELKIQNLEKRKKQLTDKRDELEATGYILTGQEKKQLIMSLFNIATMLIPGAAVLRNLRGMGGVSPIMP</sequence>
<evidence type="ECO:0000256" key="2">
    <source>
        <dbReference type="SAM" id="Phobius"/>
    </source>
</evidence>
<name>A0A6J5LA75_9CAUD</name>
<dbReference type="EMBL" id="LR796235">
    <property type="protein sequence ID" value="CAB4130146.1"/>
    <property type="molecule type" value="Genomic_DNA"/>
</dbReference>
<feature type="coiled-coil region" evidence="1">
    <location>
        <begin position="29"/>
        <end position="56"/>
    </location>
</feature>
<keyword evidence="1" id="KW-0175">Coiled coil</keyword>
<feature type="coiled-coil region" evidence="1">
    <location>
        <begin position="93"/>
        <end position="127"/>
    </location>
</feature>
<evidence type="ECO:0000313" key="3">
    <source>
        <dbReference type="EMBL" id="CAB4130146.1"/>
    </source>
</evidence>
<protein>
    <submittedName>
        <fullName evidence="3">Uncharacterized protein</fullName>
    </submittedName>
</protein>
<reference evidence="3" key="1">
    <citation type="submission" date="2020-04" db="EMBL/GenBank/DDBJ databases">
        <authorList>
            <person name="Chiriac C."/>
            <person name="Salcher M."/>
            <person name="Ghai R."/>
            <person name="Kavagutti S V."/>
        </authorList>
    </citation>
    <scope>NUCLEOTIDE SEQUENCE</scope>
</reference>
<evidence type="ECO:0000256" key="1">
    <source>
        <dbReference type="SAM" id="Coils"/>
    </source>
</evidence>
<proteinExistence type="predicted"/>
<keyword evidence="2" id="KW-0812">Transmembrane</keyword>
<organism evidence="3">
    <name type="scientific">uncultured Caudovirales phage</name>
    <dbReference type="NCBI Taxonomy" id="2100421"/>
    <lineage>
        <taxon>Viruses</taxon>
        <taxon>Duplodnaviria</taxon>
        <taxon>Heunggongvirae</taxon>
        <taxon>Uroviricota</taxon>
        <taxon>Caudoviricetes</taxon>
        <taxon>Peduoviridae</taxon>
        <taxon>Maltschvirus</taxon>
        <taxon>Maltschvirus maltsch</taxon>
    </lineage>
</organism>
<accession>A0A6J5LA75</accession>
<keyword evidence="2" id="KW-0472">Membrane</keyword>
<keyword evidence="2" id="KW-1133">Transmembrane helix</keyword>
<feature type="transmembrane region" description="Helical" evidence="2">
    <location>
        <begin position="139"/>
        <end position="157"/>
    </location>
</feature>
<gene>
    <name evidence="3" type="ORF">UFOVP117_278</name>
</gene>